<evidence type="ECO:0000313" key="1">
    <source>
        <dbReference type="EMBL" id="JAI06424.1"/>
    </source>
</evidence>
<protein>
    <submittedName>
        <fullName evidence="1">Uncharacterized protein</fullName>
    </submittedName>
</protein>
<name>A0A0E9XXK9_ANGAN</name>
<reference evidence="1" key="2">
    <citation type="journal article" date="2015" name="Fish Shellfish Immunol.">
        <title>Early steps in the European eel (Anguilla anguilla)-Vibrio vulnificus interaction in the gills: Role of the RtxA13 toxin.</title>
        <authorList>
            <person name="Callol A."/>
            <person name="Pajuelo D."/>
            <person name="Ebbesson L."/>
            <person name="Teles M."/>
            <person name="MacKenzie S."/>
            <person name="Amaro C."/>
        </authorList>
    </citation>
    <scope>NUCLEOTIDE SEQUENCE</scope>
</reference>
<dbReference type="AlphaFoldDB" id="A0A0E9XXK9"/>
<reference evidence="1" key="1">
    <citation type="submission" date="2014-11" db="EMBL/GenBank/DDBJ databases">
        <authorList>
            <person name="Amaro Gonzalez C."/>
        </authorList>
    </citation>
    <scope>NUCLEOTIDE SEQUENCE</scope>
</reference>
<sequence length="34" mass="3477">MKSHTVVSVMTSHSVCTDGCAEGTLLPASAELVD</sequence>
<organism evidence="1">
    <name type="scientific">Anguilla anguilla</name>
    <name type="common">European freshwater eel</name>
    <name type="synonym">Muraena anguilla</name>
    <dbReference type="NCBI Taxonomy" id="7936"/>
    <lineage>
        <taxon>Eukaryota</taxon>
        <taxon>Metazoa</taxon>
        <taxon>Chordata</taxon>
        <taxon>Craniata</taxon>
        <taxon>Vertebrata</taxon>
        <taxon>Euteleostomi</taxon>
        <taxon>Actinopterygii</taxon>
        <taxon>Neopterygii</taxon>
        <taxon>Teleostei</taxon>
        <taxon>Anguilliformes</taxon>
        <taxon>Anguillidae</taxon>
        <taxon>Anguilla</taxon>
    </lineage>
</organism>
<proteinExistence type="predicted"/>
<dbReference type="EMBL" id="GBXM01002154">
    <property type="protein sequence ID" value="JAI06424.1"/>
    <property type="molecule type" value="Transcribed_RNA"/>
</dbReference>
<accession>A0A0E9XXK9</accession>